<dbReference type="InterPro" id="IPR036950">
    <property type="entry name" value="PBP_transglycosylase"/>
</dbReference>
<dbReference type="GO" id="GO:0008360">
    <property type="term" value="P:regulation of cell shape"/>
    <property type="evidence" value="ECO:0007669"/>
    <property type="project" value="UniProtKB-KW"/>
</dbReference>
<feature type="compositionally biased region" description="Low complexity" evidence="14">
    <location>
        <begin position="814"/>
        <end position="882"/>
    </location>
</feature>
<dbReference type="EMBL" id="FNJW01000008">
    <property type="protein sequence ID" value="SDQ06963.1"/>
    <property type="molecule type" value="Genomic_DNA"/>
</dbReference>
<dbReference type="NCBIfam" id="TIGR02074">
    <property type="entry name" value="PBP_1a_fam"/>
    <property type="match status" value="1"/>
</dbReference>
<keyword evidence="10" id="KW-0511">Multifunctional enzyme</keyword>
<evidence type="ECO:0000313" key="18">
    <source>
        <dbReference type="Proteomes" id="UP000199481"/>
    </source>
</evidence>
<evidence type="ECO:0000256" key="14">
    <source>
        <dbReference type="SAM" id="MobiDB-lite"/>
    </source>
</evidence>
<evidence type="ECO:0000256" key="10">
    <source>
        <dbReference type="ARBA" id="ARBA00023268"/>
    </source>
</evidence>
<keyword evidence="8" id="KW-0133">Cell shape</keyword>
<dbReference type="GO" id="GO:0009002">
    <property type="term" value="F:serine-type D-Ala-D-Ala carboxypeptidase activity"/>
    <property type="evidence" value="ECO:0007669"/>
    <property type="project" value="UniProtKB-EC"/>
</dbReference>
<keyword evidence="5" id="KW-0328">Glycosyltransferase</keyword>
<feature type="compositionally biased region" description="Polar residues" evidence="14">
    <location>
        <begin position="777"/>
        <end position="792"/>
    </location>
</feature>
<dbReference type="OrthoDB" id="9766909at2"/>
<dbReference type="SUPFAM" id="SSF53955">
    <property type="entry name" value="Lysozyme-like"/>
    <property type="match status" value="1"/>
</dbReference>
<feature type="region of interest" description="Disordered" evidence="14">
    <location>
        <begin position="777"/>
        <end position="882"/>
    </location>
</feature>
<evidence type="ECO:0000256" key="6">
    <source>
        <dbReference type="ARBA" id="ARBA00022679"/>
    </source>
</evidence>
<dbReference type="GO" id="GO:0030288">
    <property type="term" value="C:outer membrane-bounded periplasmic space"/>
    <property type="evidence" value="ECO:0007669"/>
    <property type="project" value="TreeGrafter"/>
</dbReference>
<dbReference type="RefSeq" id="WP_089974930.1">
    <property type="nucleotide sequence ID" value="NZ_FNJW01000008.1"/>
</dbReference>
<dbReference type="PANTHER" id="PTHR32282">
    <property type="entry name" value="BINDING PROTEIN TRANSPEPTIDASE, PUTATIVE-RELATED"/>
    <property type="match status" value="1"/>
</dbReference>
<feature type="region of interest" description="Disordered" evidence="14">
    <location>
        <begin position="1"/>
        <end position="30"/>
    </location>
</feature>
<evidence type="ECO:0000256" key="4">
    <source>
        <dbReference type="ARBA" id="ARBA00022670"/>
    </source>
</evidence>
<evidence type="ECO:0000259" key="16">
    <source>
        <dbReference type="Pfam" id="PF00912"/>
    </source>
</evidence>
<dbReference type="InterPro" id="IPR012338">
    <property type="entry name" value="Beta-lactam/transpept-like"/>
</dbReference>
<evidence type="ECO:0000256" key="7">
    <source>
        <dbReference type="ARBA" id="ARBA00022801"/>
    </source>
</evidence>
<dbReference type="AlphaFoldDB" id="A0A1H0XVQ1"/>
<evidence type="ECO:0000256" key="5">
    <source>
        <dbReference type="ARBA" id="ARBA00022676"/>
    </source>
</evidence>
<dbReference type="Gene3D" id="1.10.3810.10">
    <property type="entry name" value="Biosynthetic peptidoglycan transglycosylase-like"/>
    <property type="match status" value="1"/>
</dbReference>
<dbReference type="InterPro" id="IPR001264">
    <property type="entry name" value="Glyco_trans_51"/>
</dbReference>
<comment type="catalytic activity">
    <reaction evidence="13">
        <text>[GlcNAc-(1-&gt;4)-Mur2Ac(oyl-L-Ala-gamma-D-Glu-L-Lys-D-Ala-D-Ala)](n)-di-trans,octa-cis-undecaprenyl diphosphate + beta-D-GlcNAc-(1-&gt;4)-Mur2Ac(oyl-L-Ala-gamma-D-Glu-L-Lys-D-Ala-D-Ala)-di-trans,octa-cis-undecaprenyl diphosphate = [GlcNAc-(1-&gt;4)-Mur2Ac(oyl-L-Ala-gamma-D-Glu-L-Lys-D-Ala-D-Ala)](n+1)-di-trans,octa-cis-undecaprenyl diphosphate + di-trans,octa-cis-undecaprenyl diphosphate + H(+)</text>
        <dbReference type="Rhea" id="RHEA:23708"/>
        <dbReference type="Rhea" id="RHEA-COMP:9602"/>
        <dbReference type="Rhea" id="RHEA-COMP:9603"/>
        <dbReference type="ChEBI" id="CHEBI:15378"/>
        <dbReference type="ChEBI" id="CHEBI:58405"/>
        <dbReference type="ChEBI" id="CHEBI:60033"/>
        <dbReference type="ChEBI" id="CHEBI:78435"/>
        <dbReference type="EC" id="2.4.99.28"/>
    </reaction>
</comment>
<feature type="domain" description="Glycosyl transferase family 51" evidence="16">
    <location>
        <begin position="91"/>
        <end position="262"/>
    </location>
</feature>
<dbReference type="Proteomes" id="UP000199481">
    <property type="component" value="Unassembled WGS sequence"/>
</dbReference>
<organism evidence="17 18">
    <name type="scientific">Carnobacterium viridans</name>
    <dbReference type="NCBI Taxonomy" id="174587"/>
    <lineage>
        <taxon>Bacteria</taxon>
        <taxon>Bacillati</taxon>
        <taxon>Bacillota</taxon>
        <taxon>Bacilli</taxon>
        <taxon>Lactobacillales</taxon>
        <taxon>Carnobacteriaceae</taxon>
        <taxon>Carnobacterium</taxon>
    </lineage>
</organism>
<proteinExistence type="inferred from homology"/>
<dbReference type="GO" id="GO:0009252">
    <property type="term" value="P:peptidoglycan biosynthetic process"/>
    <property type="evidence" value="ECO:0007669"/>
    <property type="project" value="UniProtKB-KW"/>
</dbReference>
<dbReference type="Gene3D" id="3.40.710.10">
    <property type="entry name" value="DD-peptidase/beta-lactamase superfamily"/>
    <property type="match status" value="1"/>
</dbReference>
<dbReference type="GO" id="GO:0071555">
    <property type="term" value="P:cell wall organization"/>
    <property type="evidence" value="ECO:0007669"/>
    <property type="project" value="UniProtKB-KW"/>
</dbReference>
<keyword evidence="3" id="KW-0121">Carboxypeptidase</keyword>
<dbReference type="InterPro" id="IPR023346">
    <property type="entry name" value="Lysozyme-like_dom_sf"/>
</dbReference>
<evidence type="ECO:0000256" key="12">
    <source>
        <dbReference type="ARBA" id="ARBA00034000"/>
    </source>
</evidence>
<gene>
    <name evidence="17" type="ORF">SAMN04487752_0516</name>
</gene>
<dbReference type="Pfam" id="PF00912">
    <property type="entry name" value="Transgly"/>
    <property type="match status" value="1"/>
</dbReference>
<sequence>MSEKKEMSRVSKKQAQKSKHTKKGNKSKKSSSPLWKKILIGILALIAAVLIGGMGLFAYYVSSAPDVTENNLTDTVSSTLLDSDGNEFWALEGESRELVSENDVPQVLKDAIIAIEDQRFYTHIGIDPIRIAGAVVANITDGFASEGGSTITQQLIKLSVFSTGTEDQTLKRKAQEAWLSLQLEQKYSKEQILTFYINKVYMSDNQYGMGIASDYYFGKPLAELTLPEAALLAGMPQAPNAYNPLTNPEDATKRRNLVLDMMVENEAITSSEAQEAKSVDVSEGLIDHSGEETNNLVFDPYVKEVLAEVERKTNLDPYTSGLTIYTNLDMDAQQRLYDIVNSDEYVLIEDEDIQTGISLVDVNTGQLKALGGARDQEVQLGTNYATELKRSVGSNIKPLSAYGPAIEYLNYSTYEQVVDEPYNFKDGSPVNNYDGNYEGQISLRRGLVDSRNVPTTKIYNDVPKSQVDEFLTNIGIDTSTLNTGEDGLVESNAFNGDITPVDLSAAYAAFANGGTYTEPYTVSKIVLADGEEISLKPESNKAMEESTAYMITDMLKDVASNNSSRVGLNGIPQAGKTGTTNYTDEKKIEYNIPENGVPDKWYTGYTTNYALSVWVGKDDYFDSIDNVGSERLLPQQIYQALMSYVSESVESSDWEKPSSVVEVAVEKGSMPAKLAGPKTPSNKVVTELFVKGTEPTAVAVDSSKEESKEEEKIELNAPEGLTATYDEEADALSIKWNAYSEKDISYLLTVNSDSYSTNDLSYILQNPPEGETSITLAVQSGDQTGPAASTSVLIPPKKEEEEPEEEEPEEESSESSSSSSSSEESSSAPAEIPSSSSSSEESSSAPAEIPSSSSSSEESSSVPDESSSSSSSSQPSSSASEE</sequence>
<keyword evidence="7" id="KW-0378">Hydrolase</keyword>
<feature type="compositionally biased region" description="Basic residues" evidence="14">
    <location>
        <begin position="10"/>
        <end position="29"/>
    </location>
</feature>
<dbReference type="SUPFAM" id="SSF56601">
    <property type="entry name" value="beta-lactamase/transpeptidase-like"/>
    <property type="match status" value="1"/>
</dbReference>
<name>A0A1H0XVQ1_9LACT</name>
<dbReference type="GO" id="GO:0006508">
    <property type="term" value="P:proteolysis"/>
    <property type="evidence" value="ECO:0007669"/>
    <property type="project" value="UniProtKB-KW"/>
</dbReference>
<evidence type="ECO:0000259" key="15">
    <source>
        <dbReference type="Pfam" id="PF00905"/>
    </source>
</evidence>
<dbReference type="PANTHER" id="PTHR32282:SF29">
    <property type="entry name" value="PENICILLIN-BINDING PROTEIN 1A"/>
    <property type="match status" value="1"/>
</dbReference>
<reference evidence="18" key="1">
    <citation type="submission" date="2016-10" db="EMBL/GenBank/DDBJ databases">
        <authorList>
            <person name="Varghese N."/>
            <person name="Submissions S."/>
        </authorList>
    </citation>
    <scope>NUCLEOTIDE SEQUENCE [LARGE SCALE GENOMIC DNA]</scope>
    <source>
        <strain evidence="18">MPL-11</strain>
    </source>
</reference>
<evidence type="ECO:0000313" key="17">
    <source>
        <dbReference type="EMBL" id="SDQ06963.1"/>
    </source>
</evidence>
<dbReference type="GO" id="GO:0008955">
    <property type="term" value="F:peptidoglycan glycosyltransferase activity"/>
    <property type="evidence" value="ECO:0007669"/>
    <property type="project" value="UniProtKB-EC"/>
</dbReference>
<comment type="catalytic activity">
    <reaction evidence="12">
        <text>Preferential cleavage: (Ac)2-L-Lys-D-Ala-|-D-Ala. Also transpeptidation of peptidyl-alanyl moieties that are N-acyl substituents of D-alanine.</text>
        <dbReference type="EC" id="3.4.16.4"/>
    </reaction>
</comment>
<dbReference type="InterPro" id="IPR050396">
    <property type="entry name" value="Glycosyltr_51/Transpeptidase"/>
</dbReference>
<keyword evidence="11" id="KW-0961">Cell wall biogenesis/degradation</keyword>
<keyword evidence="4" id="KW-0645">Protease</keyword>
<evidence type="ECO:0000256" key="9">
    <source>
        <dbReference type="ARBA" id="ARBA00022984"/>
    </source>
</evidence>
<dbReference type="InterPro" id="IPR001460">
    <property type="entry name" value="PCN-bd_Tpept"/>
</dbReference>
<keyword evidence="6" id="KW-0808">Transferase</keyword>
<evidence type="ECO:0000256" key="13">
    <source>
        <dbReference type="ARBA" id="ARBA00049902"/>
    </source>
</evidence>
<feature type="compositionally biased region" description="Acidic residues" evidence="14">
    <location>
        <begin position="801"/>
        <end position="813"/>
    </location>
</feature>
<evidence type="ECO:0000256" key="8">
    <source>
        <dbReference type="ARBA" id="ARBA00022960"/>
    </source>
</evidence>
<keyword evidence="18" id="KW-1185">Reference proteome</keyword>
<evidence type="ECO:0000256" key="1">
    <source>
        <dbReference type="ARBA" id="ARBA00007090"/>
    </source>
</evidence>
<accession>A0A1H0XVQ1</accession>
<evidence type="ECO:0000256" key="11">
    <source>
        <dbReference type="ARBA" id="ARBA00023316"/>
    </source>
</evidence>
<evidence type="ECO:0000256" key="2">
    <source>
        <dbReference type="ARBA" id="ARBA00007739"/>
    </source>
</evidence>
<keyword evidence="9" id="KW-0573">Peptidoglycan synthesis</keyword>
<protein>
    <submittedName>
        <fullName evidence="17">Penicillin-binding protein 1A</fullName>
    </submittedName>
</protein>
<dbReference type="GO" id="GO:0008658">
    <property type="term" value="F:penicillin binding"/>
    <property type="evidence" value="ECO:0007669"/>
    <property type="project" value="InterPro"/>
</dbReference>
<feature type="domain" description="Penicillin-binding protein transpeptidase" evidence="15">
    <location>
        <begin position="357"/>
        <end position="611"/>
    </location>
</feature>
<evidence type="ECO:0000256" key="3">
    <source>
        <dbReference type="ARBA" id="ARBA00022645"/>
    </source>
</evidence>
<comment type="similarity">
    <text evidence="1">In the C-terminal section; belongs to the transpeptidase family.</text>
</comment>
<comment type="similarity">
    <text evidence="2">In the N-terminal section; belongs to the glycosyltransferase 51 family.</text>
</comment>
<dbReference type="FunFam" id="1.10.3810.10:FF:000001">
    <property type="entry name" value="Penicillin-binding protein 1A"/>
    <property type="match status" value="1"/>
</dbReference>
<dbReference type="Pfam" id="PF00905">
    <property type="entry name" value="Transpeptidase"/>
    <property type="match status" value="1"/>
</dbReference>